<keyword evidence="3" id="KW-1185">Reference proteome</keyword>
<dbReference type="Proteomes" id="UP001072034">
    <property type="component" value="Unassembled WGS sequence"/>
</dbReference>
<keyword evidence="1" id="KW-0472">Membrane</keyword>
<evidence type="ECO:0000256" key="1">
    <source>
        <dbReference type="SAM" id="Phobius"/>
    </source>
</evidence>
<keyword evidence="1" id="KW-0812">Transmembrane</keyword>
<proteinExistence type="predicted"/>
<evidence type="ECO:0000313" key="2">
    <source>
        <dbReference type="EMBL" id="MCZ0859413.1"/>
    </source>
</evidence>
<gene>
    <name evidence="2" type="ORF">OHJ16_15370</name>
</gene>
<protein>
    <submittedName>
        <fullName evidence="2">DUF4190 domain-containing protein</fullName>
    </submittedName>
</protein>
<accession>A0ABT4IE76</accession>
<comment type="caution">
    <text evidence="2">The sequence shown here is derived from an EMBL/GenBank/DDBJ whole genome shotgun (WGS) entry which is preliminary data.</text>
</comment>
<reference evidence="2" key="1">
    <citation type="submission" date="2022-10" db="EMBL/GenBank/DDBJ databases">
        <title>Genome sequence of Actinomyces israelii ATCC 10048.</title>
        <authorList>
            <person name="Watt R.M."/>
            <person name="Tong W.M."/>
        </authorList>
    </citation>
    <scope>NUCLEOTIDE SEQUENCE</scope>
    <source>
        <strain evidence="2">ATCC 10048</strain>
    </source>
</reference>
<sequence>MSQEQPVDPARIVPQGFVFPGTESLDPHEVFAGPGYQAPRQRTDPAAVVALVTTVLSPFPGFGAVAALTGWWALRRLRRSYATGHAQAWLGVVVGSATTVGWLWVWVMSTP</sequence>
<organism evidence="2 3">
    <name type="scientific">Actinomyces israelii</name>
    <dbReference type="NCBI Taxonomy" id="1659"/>
    <lineage>
        <taxon>Bacteria</taxon>
        <taxon>Bacillati</taxon>
        <taxon>Actinomycetota</taxon>
        <taxon>Actinomycetes</taxon>
        <taxon>Actinomycetales</taxon>
        <taxon>Actinomycetaceae</taxon>
        <taxon>Actinomyces</taxon>
    </lineage>
</organism>
<evidence type="ECO:0000313" key="3">
    <source>
        <dbReference type="Proteomes" id="UP001072034"/>
    </source>
</evidence>
<dbReference type="EMBL" id="JAPTMY010000052">
    <property type="protein sequence ID" value="MCZ0859413.1"/>
    <property type="molecule type" value="Genomic_DNA"/>
</dbReference>
<name>A0ABT4IE76_9ACTO</name>
<keyword evidence="1" id="KW-1133">Transmembrane helix</keyword>
<feature type="transmembrane region" description="Helical" evidence="1">
    <location>
        <begin position="86"/>
        <end position="107"/>
    </location>
</feature>
<feature type="transmembrane region" description="Helical" evidence="1">
    <location>
        <begin position="46"/>
        <end position="74"/>
    </location>
</feature>
<dbReference type="RefSeq" id="WP_268918627.1">
    <property type="nucleotide sequence ID" value="NZ_CAJPNG010000172.1"/>
</dbReference>